<comment type="caution">
    <text evidence="1">The sequence shown here is derived from an EMBL/GenBank/DDBJ whole genome shotgun (WGS) entry which is preliminary data.</text>
</comment>
<protein>
    <submittedName>
        <fullName evidence="1">Uncharacterized protein</fullName>
    </submittedName>
</protein>
<dbReference type="EMBL" id="NEWK01000002">
    <property type="protein sequence ID" value="OXB86540.1"/>
    <property type="molecule type" value="Genomic_DNA"/>
</dbReference>
<dbReference type="AlphaFoldDB" id="A0A226Q4F4"/>
<dbReference type="Proteomes" id="UP000198378">
    <property type="component" value="Unassembled WGS sequence"/>
</dbReference>
<keyword evidence="2" id="KW-1185">Reference proteome</keyword>
<accession>A0A226Q4F4</accession>
<evidence type="ECO:0000313" key="1">
    <source>
        <dbReference type="EMBL" id="OXB86540.1"/>
    </source>
</evidence>
<dbReference type="KEGG" id="gtm:GT3921_14635"/>
<reference evidence="1 2" key="1">
    <citation type="submission" date="2017-05" db="EMBL/GenBank/DDBJ databases">
        <title>The genome sequence of Geobacillus thermocatenulatus DSM 730.</title>
        <authorList>
            <person name="Ramaloko W.T."/>
            <person name="Koen N."/>
            <person name="Polliack S."/>
            <person name="Aliyu H."/>
            <person name="Lebre P."/>
            <person name="Mohr T."/>
            <person name="Oswald F."/>
            <person name="Zwick M."/>
            <person name="Neumann A."/>
            <person name="Syldatk C."/>
            <person name="Cowan D."/>
            <person name="De Maayer P."/>
        </authorList>
    </citation>
    <scope>NUCLEOTIDE SEQUENCE [LARGE SCALE GENOMIC DNA]</scope>
    <source>
        <strain evidence="1 2">BGSC 93A1</strain>
    </source>
</reference>
<proteinExistence type="predicted"/>
<evidence type="ECO:0000313" key="2">
    <source>
        <dbReference type="Proteomes" id="UP000198378"/>
    </source>
</evidence>
<organism evidence="1 2">
    <name type="scientific">Geobacillus thermocatenulatus</name>
    <dbReference type="NCBI Taxonomy" id="33938"/>
    <lineage>
        <taxon>Bacteria</taxon>
        <taxon>Bacillati</taxon>
        <taxon>Bacillota</taxon>
        <taxon>Bacilli</taxon>
        <taxon>Bacillales</taxon>
        <taxon>Anoxybacillaceae</taxon>
        <taxon>Geobacillus</taxon>
        <taxon>Geobacillus thermoleovorans group</taxon>
    </lineage>
</organism>
<sequence length="127" mass="15046">MFNPELYFYYILLLTLLIFTYLFYRRTKNLSKTLLMTITVLFFVSVVCSISLALNYYESLKPSTEGIGISNVIAYWLLGEDAWAPVWTIQLFKKAYFISLWITFILFGFLIILLFMKRKQSKTKDMN</sequence>
<gene>
    <name evidence="1" type="ORF">B9L19_13505</name>
</gene>
<name>A0A226Q4F4_9BACL</name>